<dbReference type="GO" id="GO:0005886">
    <property type="term" value="C:plasma membrane"/>
    <property type="evidence" value="ECO:0007669"/>
    <property type="project" value="TreeGrafter"/>
</dbReference>
<dbReference type="AlphaFoldDB" id="A0A7W8HAD1"/>
<protein>
    <submittedName>
        <fullName evidence="4">Flp pilus assembly protein protease CpaA</fullName>
    </submittedName>
</protein>
<evidence type="ECO:0000259" key="3">
    <source>
        <dbReference type="Pfam" id="PF01478"/>
    </source>
</evidence>
<dbReference type="EMBL" id="JACHFW010000006">
    <property type="protein sequence ID" value="MBB5264709.1"/>
    <property type="molecule type" value="Genomic_DNA"/>
</dbReference>
<keyword evidence="2" id="KW-0812">Transmembrane</keyword>
<accession>A0A7W8HAD1</accession>
<dbReference type="Proteomes" id="UP000543642">
    <property type="component" value="Unassembled WGS sequence"/>
</dbReference>
<dbReference type="InterPro" id="IPR050882">
    <property type="entry name" value="Prepilin_peptidase/N-MTase"/>
</dbReference>
<dbReference type="PANTHER" id="PTHR30487">
    <property type="entry name" value="TYPE 4 PREPILIN-LIKE PROTEINS LEADER PEPTIDE-PROCESSING ENZYME"/>
    <property type="match status" value="1"/>
</dbReference>
<organism evidence="4 5">
    <name type="scientific">Catenibacillus scindens</name>
    <dbReference type="NCBI Taxonomy" id="673271"/>
    <lineage>
        <taxon>Bacteria</taxon>
        <taxon>Bacillati</taxon>
        <taxon>Bacillota</taxon>
        <taxon>Clostridia</taxon>
        <taxon>Lachnospirales</taxon>
        <taxon>Lachnospiraceae</taxon>
        <taxon>Catenibacillus</taxon>
    </lineage>
</organism>
<gene>
    <name evidence="4" type="ORF">HNP82_001837</name>
</gene>
<dbReference type="Pfam" id="PF01478">
    <property type="entry name" value="Peptidase_A24"/>
    <property type="match status" value="1"/>
</dbReference>
<keyword evidence="4" id="KW-0378">Hydrolase</keyword>
<evidence type="ECO:0000256" key="1">
    <source>
        <dbReference type="ARBA" id="ARBA00005801"/>
    </source>
</evidence>
<feature type="transmembrane region" description="Helical" evidence="2">
    <location>
        <begin position="97"/>
        <end position="119"/>
    </location>
</feature>
<keyword evidence="2" id="KW-0472">Membrane</keyword>
<dbReference type="GO" id="GO:0006465">
    <property type="term" value="P:signal peptide processing"/>
    <property type="evidence" value="ECO:0007669"/>
    <property type="project" value="TreeGrafter"/>
</dbReference>
<proteinExistence type="inferred from homology"/>
<comment type="caution">
    <text evidence="4">The sequence shown here is derived from an EMBL/GenBank/DDBJ whole genome shotgun (WGS) entry which is preliminary data.</text>
</comment>
<keyword evidence="5" id="KW-1185">Reference proteome</keyword>
<keyword evidence="2" id="KW-1133">Transmembrane helix</keyword>
<comment type="similarity">
    <text evidence="1">Belongs to the peptidase A24 family.</text>
</comment>
<dbReference type="GO" id="GO:0004190">
    <property type="term" value="F:aspartic-type endopeptidase activity"/>
    <property type="evidence" value="ECO:0007669"/>
    <property type="project" value="InterPro"/>
</dbReference>
<dbReference type="RefSeq" id="WP_183773561.1">
    <property type="nucleotide sequence ID" value="NZ_JACHFW010000006.1"/>
</dbReference>
<reference evidence="4 5" key="1">
    <citation type="submission" date="2020-08" db="EMBL/GenBank/DDBJ databases">
        <title>Genomic Encyclopedia of Type Strains, Phase IV (KMG-IV): sequencing the most valuable type-strain genomes for metagenomic binning, comparative biology and taxonomic classification.</title>
        <authorList>
            <person name="Goeker M."/>
        </authorList>
    </citation>
    <scope>NUCLEOTIDE SEQUENCE [LARGE SCALE GENOMIC DNA]</scope>
    <source>
        <strain evidence="4 5">DSM 106146</strain>
    </source>
</reference>
<feature type="transmembrane region" description="Helical" evidence="2">
    <location>
        <begin position="45"/>
        <end position="61"/>
    </location>
</feature>
<dbReference type="Gene3D" id="1.20.120.1220">
    <property type="match status" value="1"/>
</dbReference>
<evidence type="ECO:0000256" key="2">
    <source>
        <dbReference type="SAM" id="Phobius"/>
    </source>
</evidence>
<feature type="transmembrane region" description="Helical" evidence="2">
    <location>
        <begin position="131"/>
        <end position="162"/>
    </location>
</feature>
<evidence type="ECO:0000313" key="4">
    <source>
        <dbReference type="EMBL" id="MBB5264709.1"/>
    </source>
</evidence>
<feature type="transmembrane region" description="Helical" evidence="2">
    <location>
        <begin position="73"/>
        <end position="91"/>
    </location>
</feature>
<sequence>MKQQIQWFKEQLKQKKFRILLILLILVLVGFIAEFSLFQYGFLKILRYLILLTGLFLIAWIDQKEKRIPNKILIILLILRVFILAAEWLMYPEFGLSMAFSAGLGMLFGGGLFFVAYLVSRGGIGFGDVKLFAVIGIYMGSGSIFSVVFLTVVVSAVYSIVMLILKKIKLKEEIPFAPFVLIGAILSMALGM</sequence>
<dbReference type="PANTHER" id="PTHR30487:SF0">
    <property type="entry name" value="PREPILIN LEADER PEPTIDASE_N-METHYLTRANSFERASE-RELATED"/>
    <property type="match status" value="1"/>
</dbReference>
<dbReference type="InterPro" id="IPR000045">
    <property type="entry name" value="Prepilin_IV_endopep_pep"/>
</dbReference>
<feature type="transmembrane region" description="Helical" evidence="2">
    <location>
        <begin position="174"/>
        <end position="191"/>
    </location>
</feature>
<name>A0A7W8HAD1_9FIRM</name>
<evidence type="ECO:0000313" key="5">
    <source>
        <dbReference type="Proteomes" id="UP000543642"/>
    </source>
</evidence>
<feature type="transmembrane region" description="Helical" evidence="2">
    <location>
        <begin position="20"/>
        <end position="39"/>
    </location>
</feature>
<keyword evidence="4" id="KW-0645">Protease</keyword>
<feature type="domain" description="Prepilin type IV endopeptidase peptidase" evidence="3">
    <location>
        <begin position="49"/>
        <end position="160"/>
    </location>
</feature>